<accession>A0A518ITY0</accession>
<dbReference type="AlphaFoldDB" id="A0A518ITY0"/>
<feature type="chain" id="PRO_5022170181" evidence="1">
    <location>
        <begin position="20"/>
        <end position="568"/>
    </location>
</feature>
<proteinExistence type="predicted"/>
<keyword evidence="3" id="KW-1185">Reference proteome</keyword>
<evidence type="ECO:0000256" key="1">
    <source>
        <dbReference type="SAM" id="SignalP"/>
    </source>
</evidence>
<reference evidence="2 3" key="1">
    <citation type="submission" date="2019-02" db="EMBL/GenBank/DDBJ databases">
        <title>Deep-cultivation of Planctomycetes and their phenomic and genomic characterization uncovers novel biology.</title>
        <authorList>
            <person name="Wiegand S."/>
            <person name="Jogler M."/>
            <person name="Boedeker C."/>
            <person name="Pinto D."/>
            <person name="Vollmers J."/>
            <person name="Rivas-Marin E."/>
            <person name="Kohn T."/>
            <person name="Peeters S.H."/>
            <person name="Heuer A."/>
            <person name="Rast P."/>
            <person name="Oberbeckmann S."/>
            <person name="Bunk B."/>
            <person name="Jeske O."/>
            <person name="Meyerdierks A."/>
            <person name="Storesund J.E."/>
            <person name="Kallscheuer N."/>
            <person name="Luecker S."/>
            <person name="Lage O.M."/>
            <person name="Pohl T."/>
            <person name="Merkel B.J."/>
            <person name="Hornburger P."/>
            <person name="Mueller R.-W."/>
            <person name="Bruemmer F."/>
            <person name="Labrenz M."/>
            <person name="Spormann A.M."/>
            <person name="Op den Camp H."/>
            <person name="Overmann J."/>
            <person name="Amann R."/>
            <person name="Jetten M.S.M."/>
            <person name="Mascher T."/>
            <person name="Medema M.H."/>
            <person name="Devos D.P."/>
            <person name="Kaster A.-K."/>
            <person name="Ovreas L."/>
            <person name="Rohde M."/>
            <person name="Galperin M.Y."/>
            <person name="Jogler C."/>
        </authorList>
    </citation>
    <scope>NUCLEOTIDE SEQUENCE [LARGE SCALE GENOMIC DNA]</scope>
    <source>
        <strain evidence="2 3">Mal33</strain>
    </source>
</reference>
<dbReference type="RefSeq" id="WP_145285123.1">
    <property type="nucleotide sequence ID" value="NZ_CP036318.1"/>
</dbReference>
<evidence type="ECO:0000313" key="2">
    <source>
        <dbReference type="EMBL" id="QDV56546.1"/>
    </source>
</evidence>
<protein>
    <submittedName>
        <fullName evidence="2">Uncharacterized protein</fullName>
    </submittedName>
</protein>
<dbReference type="Proteomes" id="UP000316770">
    <property type="component" value="Chromosome"/>
</dbReference>
<keyword evidence="1" id="KW-0732">Signal</keyword>
<name>A0A518ITY0_9BACT</name>
<feature type="signal peptide" evidence="1">
    <location>
        <begin position="1"/>
        <end position="19"/>
    </location>
</feature>
<dbReference type="EMBL" id="CP036318">
    <property type="protein sequence ID" value="QDV56546.1"/>
    <property type="molecule type" value="Genomic_DNA"/>
</dbReference>
<sequence length="568" mass="63826" precursor="true">MIRCFATLLLASLGSIAFAATTTWDGKYSTERIDVTVVYFVPSDRVALPDWRDRVDYYCRRIEQFHRREFGTQSVMKANVHPEPLVSESDTATLRRGDANAIYYRTLSEVERRIGFGRKDDDTFPILLVLSDINWRALDDFYRLHPDADGTLQFEGNLNNGQHFPGAASGGSRASYISRSGVGRGLVSGDGWRVPYRGSDCVIYHEGCGHTVGLPHPEPQNGSVMSVGQYRGWINQSWLDKEQKLRMNWQPETIPPTSQMELFDAFSALPEPMVPKPGEPVQLKLQWPDDAKVKSFRVRVQTAIDGAWVEIPQAWDNDAPEFASVGRFDRPTPVSYRIDAQLESGATAELWGYLQVRSDPNTPPQPMALSKDLFVSPGTAVSNAPIDKWPQGEVDLLDKLEVEKCWTAGEWKLVDGVLESNKAFGVRIQLPYTPPEEYRMTVIVEPLDEINALLLGQRSGENRFMTLLNFRTGDTWLSALENVGGRNVGNETTFKGKCLVENQLSEVIVTVRKSGVQVEVDGHTTIDWKGDRSALSIGDYWSTPDKTKLVLGSYNCRYRFHRVSILPL</sequence>
<evidence type="ECO:0000313" key="3">
    <source>
        <dbReference type="Proteomes" id="UP000316770"/>
    </source>
</evidence>
<organism evidence="2 3">
    <name type="scientific">Rosistilla oblonga</name>
    <dbReference type="NCBI Taxonomy" id="2527990"/>
    <lineage>
        <taxon>Bacteria</taxon>
        <taxon>Pseudomonadati</taxon>
        <taxon>Planctomycetota</taxon>
        <taxon>Planctomycetia</taxon>
        <taxon>Pirellulales</taxon>
        <taxon>Pirellulaceae</taxon>
        <taxon>Rosistilla</taxon>
    </lineage>
</organism>
<gene>
    <name evidence="2" type="ORF">Mal33_25380</name>
</gene>